<evidence type="ECO:0000313" key="3">
    <source>
        <dbReference type="Proteomes" id="UP001209570"/>
    </source>
</evidence>
<protein>
    <recommendedName>
        <fullName evidence="1">Reverse transcriptase Ty1/copia-type domain-containing protein</fullName>
    </recommendedName>
</protein>
<reference evidence="2" key="1">
    <citation type="submission" date="2021-12" db="EMBL/GenBank/DDBJ databases">
        <title>Prjna785345.</title>
        <authorList>
            <person name="Rujirawat T."/>
            <person name="Krajaejun T."/>
        </authorList>
    </citation>
    <scope>NUCLEOTIDE SEQUENCE</scope>
    <source>
        <strain evidence="2">Pi057C3</strain>
    </source>
</reference>
<dbReference type="AlphaFoldDB" id="A0AAD5L5V2"/>
<dbReference type="Proteomes" id="UP001209570">
    <property type="component" value="Unassembled WGS sequence"/>
</dbReference>
<accession>A0AAD5L5V2</accession>
<organism evidence="2 3">
    <name type="scientific">Pythium insidiosum</name>
    <name type="common">Pythiosis disease agent</name>
    <dbReference type="NCBI Taxonomy" id="114742"/>
    <lineage>
        <taxon>Eukaryota</taxon>
        <taxon>Sar</taxon>
        <taxon>Stramenopiles</taxon>
        <taxon>Oomycota</taxon>
        <taxon>Peronosporomycetes</taxon>
        <taxon>Pythiales</taxon>
        <taxon>Pythiaceae</taxon>
        <taxon>Pythium</taxon>
    </lineage>
</organism>
<comment type="caution">
    <text evidence="2">The sequence shown here is derived from an EMBL/GenBank/DDBJ whole genome shotgun (WGS) entry which is preliminary data.</text>
</comment>
<keyword evidence="3" id="KW-1185">Reference proteome</keyword>
<name>A0AAD5L5V2_PYTIN</name>
<evidence type="ECO:0000313" key="2">
    <source>
        <dbReference type="EMBL" id="KAJ0390596.1"/>
    </source>
</evidence>
<gene>
    <name evidence="2" type="ORF">P43SY_010713</name>
</gene>
<dbReference type="EMBL" id="JAKCXM010001889">
    <property type="protein sequence ID" value="KAJ0390596.1"/>
    <property type="molecule type" value="Genomic_DNA"/>
</dbReference>
<sequence>MNAFAATQVLGPDDKPILASQLKLPRNNREARRSKFADLFRMAQLEELAALRGKGVLGEIPKCEMPEGAKAIRTMWVWACKTDMQGYVTRIKARLVALGNHQRAGIDYIDTYAPVARSSTFRLLVAIAALFGLTLFGGDINTAYLNAPLKIPQYITSIDGFPCKVDGHIYVVLKALYGLRQSGREWNTEFDRWLTERGFQRSATDPCLYFRNAGGSIMLVLIYVDDIVCATNDEAGKVKLLSDLDKSYGIKDQGELQSYLGMEITQTEDAIYIAQSKHARAILEKFGYSDAHKSGNPMETNVKYISATCDDAKDSTFDYRGAIGMLMYLATCTLAR</sequence>
<dbReference type="SUPFAM" id="SSF56672">
    <property type="entry name" value="DNA/RNA polymerases"/>
    <property type="match status" value="1"/>
</dbReference>
<dbReference type="InterPro" id="IPR013103">
    <property type="entry name" value="RVT_2"/>
</dbReference>
<dbReference type="InterPro" id="IPR043502">
    <property type="entry name" value="DNA/RNA_pol_sf"/>
</dbReference>
<dbReference type="Pfam" id="PF07727">
    <property type="entry name" value="RVT_2"/>
    <property type="match status" value="1"/>
</dbReference>
<proteinExistence type="predicted"/>
<evidence type="ECO:0000259" key="1">
    <source>
        <dbReference type="Pfam" id="PF07727"/>
    </source>
</evidence>
<feature type="domain" description="Reverse transcriptase Ty1/copia-type" evidence="1">
    <location>
        <begin position="64"/>
        <end position="299"/>
    </location>
</feature>